<dbReference type="PANTHER" id="PTHR48029:SF1">
    <property type="entry name" value="NUCLEOLAR PROTEIN 8"/>
    <property type="match status" value="1"/>
</dbReference>
<dbReference type="GO" id="GO:0003723">
    <property type="term" value="F:RNA binding"/>
    <property type="evidence" value="ECO:0007669"/>
    <property type="project" value="UniProtKB-KW"/>
</dbReference>
<dbReference type="Proteomes" id="UP001516400">
    <property type="component" value="Unassembled WGS sequence"/>
</dbReference>
<feature type="region of interest" description="Disordered" evidence="2">
    <location>
        <begin position="250"/>
        <end position="277"/>
    </location>
</feature>
<name>A0ABD2P8T4_9CUCU</name>
<organism evidence="4 5">
    <name type="scientific">Cryptolaemus montrouzieri</name>
    <dbReference type="NCBI Taxonomy" id="559131"/>
    <lineage>
        <taxon>Eukaryota</taxon>
        <taxon>Metazoa</taxon>
        <taxon>Ecdysozoa</taxon>
        <taxon>Arthropoda</taxon>
        <taxon>Hexapoda</taxon>
        <taxon>Insecta</taxon>
        <taxon>Pterygota</taxon>
        <taxon>Neoptera</taxon>
        <taxon>Endopterygota</taxon>
        <taxon>Coleoptera</taxon>
        <taxon>Polyphaga</taxon>
        <taxon>Cucujiformia</taxon>
        <taxon>Coccinelloidea</taxon>
        <taxon>Coccinellidae</taxon>
        <taxon>Scymninae</taxon>
        <taxon>Scymnini</taxon>
        <taxon>Cryptolaemus</taxon>
    </lineage>
</organism>
<evidence type="ECO:0000313" key="5">
    <source>
        <dbReference type="Proteomes" id="UP001516400"/>
    </source>
</evidence>
<accession>A0ABD2P8T4</accession>
<comment type="caution">
    <text evidence="4">The sequence shown here is derived from an EMBL/GenBank/DDBJ whole genome shotgun (WGS) entry which is preliminary data.</text>
</comment>
<feature type="region of interest" description="Disordered" evidence="2">
    <location>
        <begin position="385"/>
        <end position="409"/>
    </location>
</feature>
<feature type="compositionally biased region" description="Basic and acidic residues" evidence="2">
    <location>
        <begin position="397"/>
        <end position="409"/>
    </location>
</feature>
<feature type="signal peptide" evidence="3">
    <location>
        <begin position="1"/>
        <end position="19"/>
    </location>
</feature>
<dbReference type="AlphaFoldDB" id="A0ABD2P8T4"/>
<evidence type="ECO:0000313" key="4">
    <source>
        <dbReference type="EMBL" id="KAL3287419.1"/>
    </source>
</evidence>
<keyword evidence="3" id="KW-0732">Signal</keyword>
<sequence length="530" mass="61996">MFNSAFFILLLHLHVKILIKEINEVNLQKCFQYFRENSWFGKYLKVRIAKESFLERLKREREANQEKSTIIKDVSEHTKTDTNNINYGRGLKNSVDLNNSDEAITDQCSKSPRIIESKRKKRHSDSSSSSVAGGTSIKQFEIDTLAKNNEVDSVDIVKKNTGNVILSKKLQIQGVGKDPIIKIETVKTKARSLDKFRTQADHKRIDSLIQKRKAYLQQKNKIQSALSYSNIHKSNKIIFDDEKIEENEIYHDNNLKQQKSNKKSLFEEEDSDSEEDTHKIFELRDRFQGEKGQKLLKLQSTFKNDKRFQLDEKFLENEDENYGDENINLENEKNKEFEILEEILGQEVKVKKKLNNSHKGTENEIRGMKRFDPSQPDHVKFEMKKEEKKLANKKKKEAPMNDKKVDDKDEPEVSKEIFYEISHDLKNTFQEDKGFSLLSTFDESIAEETFTTIQTKKFNPTVNPFQYDSSDDDDQTEQLIQPSTQKTKVIKPWTEPLFFQEDDFRLQDGMDFVSRIATEEKKISLKLGEI</sequence>
<keyword evidence="5" id="KW-1185">Reference proteome</keyword>
<feature type="chain" id="PRO_5044893759" evidence="3">
    <location>
        <begin position="20"/>
        <end position="530"/>
    </location>
</feature>
<keyword evidence="1" id="KW-0694">RNA-binding</keyword>
<evidence type="ECO:0000256" key="1">
    <source>
        <dbReference type="ARBA" id="ARBA00022884"/>
    </source>
</evidence>
<reference evidence="4 5" key="1">
    <citation type="journal article" date="2021" name="BMC Biol.">
        <title>Horizontally acquired antibacterial genes associated with adaptive radiation of ladybird beetles.</title>
        <authorList>
            <person name="Li H.S."/>
            <person name="Tang X.F."/>
            <person name="Huang Y.H."/>
            <person name="Xu Z.Y."/>
            <person name="Chen M.L."/>
            <person name="Du X.Y."/>
            <person name="Qiu B.Y."/>
            <person name="Chen P.T."/>
            <person name="Zhang W."/>
            <person name="Slipinski A."/>
            <person name="Escalona H.E."/>
            <person name="Waterhouse R.M."/>
            <person name="Zwick A."/>
            <person name="Pang H."/>
        </authorList>
    </citation>
    <scope>NUCLEOTIDE SEQUENCE [LARGE SCALE GENOMIC DNA]</scope>
    <source>
        <strain evidence="4">SYSU2018</strain>
    </source>
</reference>
<proteinExistence type="predicted"/>
<feature type="region of interest" description="Disordered" evidence="2">
    <location>
        <begin position="108"/>
        <end position="133"/>
    </location>
</feature>
<evidence type="ECO:0000256" key="3">
    <source>
        <dbReference type="SAM" id="SignalP"/>
    </source>
</evidence>
<evidence type="ECO:0000256" key="2">
    <source>
        <dbReference type="SAM" id="MobiDB-lite"/>
    </source>
</evidence>
<dbReference type="PANTHER" id="PTHR48029">
    <property type="entry name" value="NUCLEOLAR PROTEIN 8"/>
    <property type="match status" value="1"/>
</dbReference>
<protein>
    <submittedName>
        <fullName evidence="4">Uncharacterized protein</fullName>
    </submittedName>
</protein>
<dbReference type="EMBL" id="JABFTP020000185">
    <property type="protein sequence ID" value="KAL3287419.1"/>
    <property type="molecule type" value="Genomic_DNA"/>
</dbReference>
<gene>
    <name evidence="4" type="ORF">HHI36_001891</name>
</gene>